<evidence type="ECO:0000259" key="10">
    <source>
        <dbReference type="Pfam" id="PF00593"/>
    </source>
</evidence>
<evidence type="ECO:0000256" key="8">
    <source>
        <dbReference type="PROSITE-ProRule" id="PRU01360"/>
    </source>
</evidence>
<dbReference type="Gene3D" id="2.40.170.20">
    <property type="entry name" value="TonB-dependent receptor, beta-barrel domain"/>
    <property type="match status" value="1"/>
</dbReference>
<keyword evidence="6 8" id="KW-0472">Membrane</keyword>
<dbReference type="InterPro" id="IPR037066">
    <property type="entry name" value="Plug_dom_sf"/>
</dbReference>
<dbReference type="Gene3D" id="2.170.130.10">
    <property type="entry name" value="TonB-dependent receptor, plug domain"/>
    <property type="match status" value="1"/>
</dbReference>
<dbReference type="InterPro" id="IPR012910">
    <property type="entry name" value="Plug_dom"/>
</dbReference>
<reference evidence="13" key="1">
    <citation type="submission" date="2020-01" db="EMBL/GenBank/DDBJ databases">
        <title>'Steroidobacter agaridevorans' sp. nov., agar-degrading bacteria isolated from rhizosphere soils.</title>
        <authorList>
            <person name="Ikenaga M."/>
            <person name="Kataoka M."/>
            <person name="Murouchi A."/>
            <person name="Katsuragi S."/>
            <person name="Sakai M."/>
        </authorList>
    </citation>
    <scope>NUCLEOTIDE SEQUENCE [LARGE SCALE GENOMIC DNA]</scope>
    <source>
        <strain evidence="13">YU21-B</strain>
    </source>
</reference>
<gene>
    <name evidence="12" type="primary">btuB_10</name>
    <name evidence="12" type="ORF">GCM10011487_21770</name>
</gene>
<dbReference type="Proteomes" id="UP000445000">
    <property type="component" value="Unassembled WGS sequence"/>
</dbReference>
<keyword evidence="12" id="KW-0675">Receptor</keyword>
<protein>
    <submittedName>
        <fullName evidence="12">TonB-dependent receptor</fullName>
    </submittedName>
</protein>
<feature type="domain" description="TonB-dependent receptor-like beta-barrel" evidence="10">
    <location>
        <begin position="417"/>
        <end position="943"/>
    </location>
</feature>
<comment type="subcellular location">
    <subcellularLocation>
        <location evidence="1 8">Cell outer membrane</location>
        <topology evidence="1 8">Multi-pass membrane protein</topology>
    </subcellularLocation>
</comment>
<dbReference type="PANTHER" id="PTHR47234">
    <property type="match status" value="1"/>
</dbReference>
<keyword evidence="7 8" id="KW-0998">Cell outer membrane</keyword>
<dbReference type="AlphaFoldDB" id="A0A829YA36"/>
<evidence type="ECO:0000259" key="11">
    <source>
        <dbReference type="Pfam" id="PF07715"/>
    </source>
</evidence>
<evidence type="ECO:0000256" key="9">
    <source>
        <dbReference type="RuleBase" id="RU003357"/>
    </source>
</evidence>
<dbReference type="GO" id="GO:0009279">
    <property type="term" value="C:cell outer membrane"/>
    <property type="evidence" value="ECO:0007669"/>
    <property type="project" value="UniProtKB-SubCell"/>
</dbReference>
<proteinExistence type="inferred from homology"/>
<dbReference type="InterPro" id="IPR036942">
    <property type="entry name" value="Beta-barrel_TonB_sf"/>
</dbReference>
<evidence type="ECO:0000313" key="12">
    <source>
        <dbReference type="EMBL" id="GFE80177.1"/>
    </source>
</evidence>
<sequence>MVAGAYAQEAASRNDVAAQTLQEVTVTGSRIKREGFEAPTPVAVISTEALEANATSNLADTLNTMPNFQGSATPQSSVVTVTSGTQAVNGLNIGGLGVTRTLTLVNGQRTVGSTLEGTVDVSELPQQLITRVDVVTGGASASYGSDALTGVVNFVLDTKFTGFKAEASAGTTNYNDNDNWKGSLTFGTTFADGRGHIIASGEASDDEGLLVAKRPWNNYGYGFVNNPAFTATNGQPRLIFGDQFSLATASWGGIINNTRGQIASLPQGSTIMFGPGGEQIPVNYGPLISGAVMSGGDWNNPLLQVGNQKGGAGLTPDQQRQNLFLRTSYDLEGGGEVYFQASYGHLESFSASVPVFYKLSWNVPGDNAFIPANIATAANCNTGSSATCFNFGTINGDIGGQHPITERSVYRFLTGIDGGFNLFQTDWTWDAYLSYGRSTQHVISGNTINQVKYDMAIDAVRDPNGNIVCRSTLANPNNGCVPLNLFGLGVASPEALAYVGGDPWSAAELRQTVGAVNVQGTPWEGWAGPISLAFGVEHRREETDASSNDLERAAPGVCAPDSTKSNGSCWFLAAGLPYSGSFAVTDVYLETNVPLVKDLPFVRALDLSAAGRGTYYDTFGSTGTWKVGLNWNPFDDLRIRMVRSLDIREPTLIDMYQGGTTTSNNITDKRVNTANITFQSTNTGNPDLQPERATNTIVGFVYQPSWLPRFNFSVDYYVIDIERGVNTLSAQQTYDSCVMAGIQEACDAYTVSGYRDVTGADGVVYQVPTQITSMNLVPHNSTGRKAERVEIAASYRMSADSIISGWNGDLAFRGSATNYIKDLEDGGIPYVLPNDRIGNNFSGGLPHWKYQVQAMYALDRFSTTLTMRGVSSGVYSNLWIECQTDCPTFPGGPAGSQAAVDAANYVTTTRNHIAGAIWWDLGMNYKLGFEKTDTEVFFNVRNLFDKDPAIAARQQSGTGWDFSPSNSALYDVLGRFYRAGFRVQF</sequence>
<evidence type="ECO:0000256" key="6">
    <source>
        <dbReference type="ARBA" id="ARBA00023136"/>
    </source>
</evidence>
<evidence type="ECO:0000256" key="1">
    <source>
        <dbReference type="ARBA" id="ARBA00004571"/>
    </source>
</evidence>
<keyword evidence="13" id="KW-1185">Reference proteome</keyword>
<keyword evidence="5 9" id="KW-0798">TonB box</keyword>
<dbReference type="InterPro" id="IPR039426">
    <property type="entry name" value="TonB-dep_rcpt-like"/>
</dbReference>
<name>A0A829YA36_9GAMM</name>
<dbReference type="InterPro" id="IPR000531">
    <property type="entry name" value="Beta-barrel_TonB"/>
</dbReference>
<dbReference type="PROSITE" id="PS52016">
    <property type="entry name" value="TONB_DEPENDENT_REC_3"/>
    <property type="match status" value="1"/>
</dbReference>
<keyword evidence="3 8" id="KW-1134">Transmembrane beta strand</keyword>
<comment type="similarity">
    <text evidence="8 9">Belongs to the TonB-dependent receptor family.</text>
</comment>
<evidence type="ECO:0000256" key="2">
    <source>
        <dbReference type="ARBA" id="ARBA00022448"/>
    </source>
</evidence>
<evidence type="ECO:0000256" key="5">
    <source>
        <dbReference type="ARBA" id="ARBA00023077"/>
    </source>
</evidence>
<dbReference type="EMBL" id="BLJN01000002">
    <property type="protein sequence ID" value="GFE80177.1"/>
    <property type="molecule type" value="Genomic_DNA"/>
</dbReference>
<dbReference type="PANTHER" id="PTHR47234:SF3">
    <property type="entry name" value="SECRETIN_TONB SHORT N-TERMINAL DOMAIN-CONTAINING PROTEIN"/>
    <property type="match status" value="1"/>
</dbReference>
<dbReference type="Pfam" id="PF00593">
    <property type="entry name" value="TonB_dep_Rec_b-barrel"/>
    <property type="match status" value="1"/>
</dbReference>
<dbReference type="SUPFAM" id="SSF56935">
    <property type="entry name" value="Porins"/>
    <property type="match status" value="1"/>
</dbReference>
<evidence type="ECO:0000256" key="7">
    <source>
        <dbReference type="ARBA" id="ARBA00023237"/>
    </source>
</evidence>
<evidence type="ECO:0000256" key="3">
    <source>
        <dbReference type="ARBA" id="ARBA00022452"/>
    </source>
</evidence>
<feature type="domain" description="TonB-dependent receptor plug" evidence="11">
    <location>
        <begin position="37"/>
        <end position="151"/>
    </location>
</feature>
<accession>A0A829YA36</accession>
<keyword evidence="4 8" id="KW-0812">Transmembrane</keyword>
<keyword evidence="2 8" id="KW-0813">Transport</keyword>
<dbReference type="Pfam" id="PF07715">
    <property type="entry name" value="Plug"/>
    <property type="match status" value="1"/>
</dbReference>
<evidence type="ECO:0000256" key="4">
    <source>
        <dbReference type="ARBA" id="ARBA00022692"/>
    </source>
</evidence>
<comment type="caution">
    <text evidence="12">The sequence shown here is derived from an EMBL/GenBank/DDBJ whole genome shotgun (WGS) entry which is preliminary data.</text>
</comment>
<organism evidence="12 13">
    <name type="scientific">Steroidobacter agaridevorans</name>
    <dbReference type="NCBI Taxonomy" id="2695856"/>
    <lineage>
        <taxon>Bacteria</taxon>
        <taxon>Pseudomonadati</taxon>
        <taxon>Pseudomonadota</taxon>
        <taxon>Gammaproteobacteria</taxon>
        <taxon>Steroidobacterales</taxon>
        <taxon>Steroidobacteraceae</taxon>
        <taxon>Steroidobacter</taxon>
    </lineage>
</organism>
<evidence type="ECO:0000313" key="13">
    <source>
        <dbReference type="Proteomes" id="UP000445000"/>
    </source>
</evidence>